<evidence type="ECO:0000313" key="1">
    <source>
        <dbReference type="EnsemblMetazoa" id="tetur02g07300.1"/>
    </source>
</evidence>
<reference evidence="1" key="2">
    <citation type="submission" date="2015-06" db="UniProtKB">
        <authorList>
            <consortium name="EnsemblMetazoa"/>
        </authorList>
    </citation>
    <scope>IDENTIFICATION</scope>
</reference>
<reference evidence="2" key="1">
    <citation type="submission" date="2011-08" db="EMBL/GenBank/DDBJ databases">
        <authorList>
            <person name="Rombauts S."/>
        </authorList>
    </citation>
    <scope>NUCLEOTIDE SEQUENCE</scope>
    <source>
        <strain evidence="2">London</strain>
    </source>
</reference>
<organism evidence="1 2">
    <name type="scientific">Tetranychus urticae</name>
    <name type="common">Two-spotted spider mite</name>
    <dbReference type="NCBI Taxonomy" id="32264"/>
    <lineage>
        <taxon>Eukaryota</taxon>
        <taxon>Metazoa</taxon>
        <taxon>Ecdysozoa</taxon>
        <taxon>Arthropoda</taxon>
        <taxon>Chelicerata</taxon>
        <taxon>Arachnida</taxon>
        <taxon>Acari</taxon>
        <taxon>Acariformes</taxon>
        <taxon>Trombidiformes</taxon>
        <taxon>Prostigmata</taxon>
        <taxon>Eleutherengona</taxon>
        <taxon>Raphignathae</taxon>
        <taxon>Tetranychoidea</taxon>
        <taxon>Tetranychidae</taxon>
        <taxon>Tetranychus</taxon>
    </lineage>
</organism>
<dbReference type="AlphaFoldDB" id="T1JW79"/>
<dbReference type="EMBL" id="CAEY01000807">
    <property type="status" value="NOT_ANNOTATED_CDS"/>
    <property type="molecule type" value="Genomic_DNA"/>
</dbReference>
<dbReference type="Proteomes" id="UP000015104">
    <property type="component" value="Unassembled WGS sequence"/>
</dbReference>
<accession>T1JW79</accession>
<sequence length="30" mass="3374">MPVATFSDSSADYTLYSDFNTHHFSANLSF</sequence>
<protein>
    <submittedName>
        <fullName evidence="1">Uncharacterized protein</fullName>
    </submittedName>
</protein>
<dbReference type="EnsemblMetazoa" id="tetur02g07300.1">
    <property type="protein sequence ID" value="tetur02g07300.1"/>
    <property type="gene ID" value="tetur02g07300"/>
</dbReference>
<evidence type="ECO:0000313" key="2">
    <source>
        <dbReference type="Proteomes" id="UP000015104"/>
    </source>
</evidence>
<name>T1JW79_TETUR</name>
<proteinExistence type="predicted"/>
<dbReference type="HOGENOM" id="CLU_3406759_0_0_1"/>
<keyword evidence="2" id="KW-1185">Reference proteome</keyword>